<name>A0AAV2VMS3_9VIBR</name>
<dbReference type="AlphaFoldDB" id="A0AAV2VMS3"/>
<protein>
    <recommendedName>
        <fullName evidence="3">Sel1 repeat family protein</fullName>
    </recommendedName>
</protein>
<accession>A0AAV2VMS3</accession>
<dbReference type="InterPro" id="IPR011990">
    <property type="entry name" value="TPR-like_helical_dom_sf"/>
</dbReference>
<reference evidence="1 2" key="1">
    <citation type="journal article" date="2013" name="ISME J.">
        <title>Comparative genomics of pathogenic lineages of Vibrio nigripulchritudo identifies virulence-associated traits.</title>
        <authorList>
            <person name="Goudenege D."/>
            <person name="Labreuche Y."/>
            <person name="Krin E."/>
            <person name="Ansquer D."/>
            <person name="Mangenot S."/>
            <person name="Calteau A."/>
            <person name="Medigue C."/>
            <person name="Mazel D."/>
            <person name="Polz M.F."/>
            <person name="Le Roux F."/>
        </authorList>
    </citation>
    <scope>NUCLEOTIDE SEQUENCE [LARGE SCALE GENOMIC DNA]</scope>
    <source>
        <strain evidence="1 2">SOn1</strain>
    </source>
</reference>
<dbReference type="Gene3D" id="1.25.40.10">
    <property type="entry name" value="Tetratricopeptide repeat domain"/>
    <property type="match status" value="1"/>
</dbReference>
<organism evidence="1 2">
    <name type="scientific">Vibrio nigripulchritudo SOn1</name>
    <dbReference type="NCBI Taxonomy" id="1238450"/>
    <lineage>
        <taxon>Bacteria</taxon>
        <taxon>Pseudomonadati</taxon>
        <taxon>Pseudomonadota</taxon>
        <taxon>Gammaproteobacteria</taxon>
        <taxon>Vibrionales</taxon>
        <taxon>Vibrionaceae</taxon>
        <taxon>Vibrio</taxon>
    </lineage>
</organism>
<dbReference type="Proteomes" id="UP000018211">
    <property type="component" value="Unassembled WGS sequence"/>
</dbReference>
<gene>
    <name evidence="1" type="ORF">VIBNISOn1_1610051</name>
</gene>
<evidence type="ECO:0000313" key="2">
    <source>
        <dbReference type="Proteomes" id="UP000018211"/>
    </source>
</evidence>
<evidence type="ECO:0000313" key="1">
    <source>
        <dbReference type="EMBL" id="CCO45929.1"/>
    </source>
</evidence>
<dbReference type="EMBL" id="CAOF01000070">
    <property type="protein sequence ID" value="CCO45929.1"/>
    <property type="molecule type" value="Genomic_DNA"/>
</dbReference>
<dbReference type="SUPFAM" id="SSF81901">
    <property type="entry name" value="HCP-like"/>
    <property type="match status" value="1"/>
</dbReference>
<comment type="caution">
    <text evidence="1">The sequence shown here is derived from an EMBL/GenBank/DDBJ whole genome shotgun (WGS) entry which is preliminary data.</text>
</comment>
<evidence type="ECO:0008006" key="3">
    <source>
        <dbReference type="Google" id="ProtNLM"/>
    </source>
</evidence>
<sequence>MLTMVFCPLLWADNSIEQGIRLFNQKEYDQAQELFLEESKKGSAYATYWLGVAQYEKGKHFEAGETFLLAANMGSPWAMAILAGKELNSNSPCDYLGWPCNEEWKDKAFEGWKVQAENGNGKAMYAMRVKKPYWWELVPFYRSYKSEAIYKEAFEKGANKAALRVSSWVSEDKALEYIESAAINGYAPAMVSIYYYTKDTDPLGAEEWLNKALNLGYKNAAEAFLNKYFLKKNGVRNISKSYYYNRVLGRLGGDEMKSEVFITEVVEKDGVATFDENGKMIVRRLITQEEQDELDRQVEEFVKDIKINLFLDEISIELF</sequence>
<proteinExistence type="predicted"/>